<dbReference type="RefSeq" id="WP_358349612.1">
    <property type="nucleotide sequence ID" value="NZ_JBEZFP010000009.1"/>
</dbReference>
<sequence length="312" mass="31170">MAVEVVDVADVPCVPGADREIELVAAGICGSDLGYLAMGSTLLLGHELAGIGADGAAYAVEAVFGCGTCAQCAAGHRNRCVDVHLRVPGMTIDGGMAERYAVPATALVPLPDGLAVRDACLVEPSAVAWRAARLAGVAPGSRVAVVGGGAIGLLAVAAAQALGASEVALSARRIERVEVGRRLGAAIVSDAASGAGGYDVVIDAAGTAGALADAVGLLAPGGTLSIAALHAGDLPLPFLPSFLKEARVVMSMAYGADEHGVRDVDQAARMLAARPDIAASVITHRFPLEDAAEAFRVAADRSTGAIKVVVEP</sequence>
<evidence type="ECO:0000256" key="1">
    <source>
        <dbReference type="ARBA" id="ARBA00001947"/>
    </source>
</evidence>
<evidence type="ECO:0000259" key="6">
    <source>
        <dbReference type="Pfam" id="PF00107"/>
    </source>
</evidence>
<comment type="caution">
    <text evidence="8">The sequence shown here is derived from an EMBL/GenBank/DDBJ whole genome shotgun (WGS) entry which is preliminary data.</text>
</comment>
<feature type="domain" description="Alcohol dehydrogenase-like N-terminal" evidence="7">
    <location>
        <begin position="21"/>
        <end position="112"/>
    </location>
</feature>
<dbReference type="Pfam" id="PF08240">
    <property type="entry name" value="ADH_N"/>
    <property type="match status" value="1"/>
</dbReference>
<comment type="similarity">
    <text evidence="2">Belongs to the zinc-containing alcohol dehydrogenase family.</text>
</comment>
<keyword evidence="9" id="KW-1185">Reference proteome</keyword>
<dbReference type="SUPFAM" id="SSF50129">
    <property type="entry name" value="GroES-like"/>
    <property type="match status" value="1"/>
</dbReference>
<evidence type="ECO:0000259" key="7">
    <source>
        <dbReference type="Pfam" id="PF08240"/>
    </source>
</evidence>
<dbReference type="InterPro" id="IPR036291">
    <property type="entry name" value="NAD(P)-bd_dom_sf"/>
</dbReference>
<feature type="domain" description="Alcohol dehydrogenase-like C-terminal" evidence="6">
    <location>
        <begin position="150"/>
        <end position="261"/>
    </location>
</feature>
<dbReference type="Gene3D" id="3.90.180.10">
    <property type="entry name" value="Medium-chain alcohol dehydrogenases, catalytic domain"/>
    <property type="match status" value="1"/>
</dbReference>
<comment type="cofactor">
    <cofactor evidence="1">
        <name>Zn(2+)</name>
        <dbReference type="ChEBI" id="CHEBI:29105"/>
    </cofactor>
</comment>
<keyword evidence="4" id="KW-0862">Zinc</keyword>
<organism evidence="8 9">
    <name type="scientific">Streptodolium elevatio</name>
    <dbReference type="NCBI Taxonomy" id="3157996"/>
    <lineage>
        <taxon>Bacteria</taxon>
        <taxon>Bacillati</taxon>
        <taxon>Actinomycetota</taxon>
        <taxon>Actinomycetes</taxon>
        <taxon>Kitasatosporales</taxon>
        <taxon>Streptomycetaceae</taxon>
        <taxon>Streptodolium</taxon>
    </lineage>
</organism>
<reference evidence="8 9" key="1">
    <citation type="submission" date="2024-06" db="EMBL/GenBank/DDBJ databases">
        <title>The Natural Products Discovery Center: Release of the First 8490 Sequenced Strains for Exploring Actinobacteria Biosynthetic Diversity.</title>
        <authorList>
            <person name="Kalkreuter E."/>
            <person name="Kautsar S.A."/>
            <person name="Yang D."/>
            <person name="Bader C.D."/>
            <person name="Teijaro C.N."/>
            <person name="Fluegel L."/>
            <person name="Davis C.M."/>
            <person name="Simpson J.R."/>
            <person name="Lauterbach L."/>
            <person name="Steele A.D."/>
            <person name="Gui C."/>
            <person name="Meng S."/>
            <person name="Li G."/>
            <person name="Viehrig K."/>
            <person name="Ye F."/>
            <person name="Su P."/>
            <person name="Kiefer A.F."/>
            <person name="Nichols A."/>
            <person name="Cepeda A.J."/>
            <person name="Yan W."/>
            <person name="Fan B."/>
            <person name="Jiang Y."/>
            <person name="Adhikari A."/>
            <person name="Zheng C.-J."/>
            <person name="Schuster L."/>
            <person name="Cowan T.M."/>
            <person name="Smanski M.J."/>
            <person name="Chevrette M.G."/>
            <person name="De Carvalho L.P.S."/>
            <person name="Shen B."/>
        </authorList>
    </citation>
    <scope>NUCLEOTIDE SEQUENCE [LARGE SCALE GENOMIC DNA]</scope>
    <source>
        <strain evidence="8 9">NPDC048946</strain>
    </source>
</reference>
<evidence type="ECO:0000313" key="9">
    <source>
        <dbReference type="Proteomes" id="UP001551482"/>
    </source>
</evidence>
<dbReference type="InterPro" id="IPR013154">
    <property type="entry name" value="ADH-like_N"/>
</dbReference>
<evidence type="ECO:0000256" key="5">
    <source>
        <dbReference type="ARBA" id="ARBA00023002"/>
    </source>
</evidence>
<proteinExistence type="inferred from homology"/>
<dbReference type="Gene3D" id="3.40.50.720">
    <property type="entry name" value="NAD(P)-binding Rossmann-like Domain"/>
    <property type="match status" value="1"/>
</dbReference>
<dbReference type="Proteomes" id="UP001551482">
    <property type="component" value="Unassembled WGS sequence"/>
</dbReference>
<dbReference type="InterPro" id="IPR011032">
    <property type="entry name" value="GroES-like_sf"/>
</dbReference>
<evidence type="ECO:0000256" key="2">
    <source>
        <dbReference type="ARBA" id="ARBA00008072"/>
    </source>
</evidence>
<protein>
    <submittedName>
        <fullName evidence="8">Zinc-binding dehydrogenase</fullName>
    </submittedName>
</protein>
<keyword evidence="5" id="KW-0560">Oxidoreductase</keyword>
<accession>A0ABV3DBY9</accession>
<dbReference type="Pfam" id="PF00107">
    <property type="entry name" value="ADH_zinc_N"/>
    <property type="match status" value="1"/>
</dbReference>
<name>A0ABV3DBY9_9ACTN</name>
<dbReference type="PANTHER" id="PTHR43161:SF9">
    <property type="entry name" value="SORBITOL DEHYDROGENASE"/>
    <property type="match status" value="1"/>
</dbReference>
<dbReference type="SUPFAM" id="SSF51735">
    <property type="entry name" value="NAD(P)-binding Rossmann-fold domains"/>
    <property type="match status" value="1"/>
</dbReference>
<dbReference type="EMBL" id="JBEZFP010000009">
    <property type="protein sequence ID" value="MEU8132942.1"/>
    <property type="molecule type" value="Genomic_DNA"/>
</dbReference>
<evidence type="ECO:0000256" key="4">
    <source>
        <dbReference type="ARBA" id="ARBA00022833"/>
    </source>
</evidence>
<keyword evidence="3" id="KW-0479">Metal-binding</keyword>
<dbReference type="InterPro" id="IPR013149">
    <property type="entry name" value="ADH-like_C"/>
</dbReference>
<gene>
    <name evidence="8" type="ORF">AB0C36_05490</name>
</gene>
<dbReference type="PANTHER" id="PTHR43161">
    <property type="entry name" value="SORBITOL DEHYDROGENASE"/>
    <property type="match status" value="1"/>
</dbReference>
<evidence type="ECO:0000313" key="8">
    <source>
        <dbReference type="EMBL" id="MEU8132942.1"/>
    </source>
</evidence>
<evidence type="ECO:0000256" key="3">
    <source>
        <dbReference type="ARBA" id="ARBA00022723"/>
    </source>
</evidence>